<gene>
    <name evidence="3" type="ORF">I6I06_24760</name>
</gene>
<keyword evidence="2" id="KW-0732">Signal</keyword>
<sequence length="150" mass="14858">MGSVIKFIGSSAKSAALALAFVAVASASASHAASAVDAHAHFAWPASLAPFGNGYPNAGDACRRLGESPATAGYLDHMAILVGCPGGADSASVRAMLRDHRGHVVGATDGVTLISVPTEGARGSAAPGDQSDHTRTTTGCHGTGPRTDGH</sequence>
<dbReference type="AlphaFoldDB" id="A0A7T4N6B4"/>
<keyword evidence="4" id="KW-1185">Reference proteome</keyword>
<dbReference type="RefSeq" id="WP_198488119.1">
    <property type="nucleotide sequence ID" value="NZ_CP066076.1"/>
</dbReference>
<dbReference type="KEGG" id="pgis:I6I06_24760"/>
<accession>A0A7T4N6B4</accession>
<reference evidence="3 4" key="1">
    <citation type="submission" date="2020-12" db="EMBL/GenBank/DDBJ databases">
        <title>FDA dAtabase for Regulatory Grade micrObial Sequences (FDA-ARGOS): Supporting development and validation of Infectious Disease Dx tests.</title>
        <authorList>
            <person name="Nelson B."/>
            <person name="Plummer A."/>
            <person name="Tallon L."/>
            <person name="Sadzewicz L."/>
            <person name="Zhao X."/>
            <person name="Boylan J."/>
            <person name="Ott S."/>
            <person name="Bowen H."/>
            <person name="Vavikolanu K."/>
            <person name="Mehta A."/>
            <person name="Aluvathingal J."/>
            <person name="Nadendla S."/>
            <person name="Myers T."/>
            <person name="Yan Y."/>
            <person name="Sichtig H."/>
        </authorList>
    </citation>
    <scope>NUCLEOTIDE SEQUENCE [LARGE SCALE GENOMIC DNA]</scope>
    <source>
        <strain evidence="3 4">FDAARGOS_1049</strain>
    </source>
</reference>
<feature type="compositionally biased region" description="Low complexity" evidence="1">
    <location>
        <begin position="136"/>
        <end position="150"/>
    </location>
</feature>
<evidence type="ECO:0000313" key="4">
    <source>
        <dbReference type="Proteomes" id="UP000595610"/>
    </source>
</evidence>
<evidence type="ECO:0000256" key="1">
    <source>
        <dbReference type="SAM" id="MobiDB-lite"/>
    </source>
</evidence>
<feature type="region of interest" description="Disordered" evidence="1">
    <location>
        <begin position="119"/>
        <end position="150"/>
    </location>
</feature>
<evidence type="ECO:0000313" key="3">
    <source>
        <dbReference type="EMBL" id="QQC65998.1"/>
    </source>
</evidence>
<evidence type="ECO:0000256" key="2">
    <source>
        <dbReference type="SAM" id="SignalP"/>
    </source>
</evidence>
<dbReference type="EMBL" id="CP066076">
    <property type="protein sequence ID" value="QQC65998.1"/>
    <property type="molecule type" value="Genomic_DNA"/>
</dbReference>
<feature type="chain" id="PRO_5032732116" evidence="2">
    <location>
        <begin position="33"/>
        <end position="150"/>
    </location>
</feature>
<feature type="signal peptide" evidence="2">
    <location>
        <begin position="1"/>
        <end position="32"/>
    </location>
</feature>
<proteinExistence type="predicted"/>
<protein>
    <submittedName>
        <fullName evidence="3">Uncharacterized protein</fullName>
    </submittedName>
</protein>
<dbReference type="Proteomes" id="UP000595610">
    <property type="component" value="Chromosome 2"/>
</dbReference>
<organism evidence="3 4">
    <name type="scientific">Paraburkholderia ginsengisoli</name>
    <dbReference type="NCBI Taxonomy" id="311231"/>
    <lineage>
        <taxon>Bacteria</taxon>
        <taxon>Pseudomonadati</taxon>
        <taxon>Pseudomonadota</taxon>
        <taxon>Betaproteobacteria</taxon>
        <taxon>Burkholderiales</taxon>
        <taxon>Burkholderiaceae</taxon>
        <taxon>Paraburkholderia</taxon>
    </lineage>
</organism>
<name>A0A7T4N6B4_9BURK</name>